<evidence type="ECO:0000313" key="8">
    <source>
        <dbReference type="EMBL" id="MBJ7597696.1"/>
    </source>
</evidence>
<dbReference type="Proteomes" id="UP000612893">
    <property type="component" value="Unassembled WGS sequence"/>
</dbReference>
<dbReference type="AlphaFoldDB" id="A0A934N6L1"/>
<dbReference type="PANTHER" id="PTHR30477:SF0">
    <property type="entry name" value="METAL TRANSPORT SYSTEM MEMBRANE PROTEIN TM_0125-RELATED"/>
    <property type="match status" value="1"/>
</dbReference>
<dbReference type="SUPFAM" id="SSF81345">
    <property type="entry name" value="ABC transporter involved in vitamin B12 uptake, BtuC"/>
    <property type="match status" value="1"/>
</dbReference>
<comment type="caution">
    <text evidence="8">The sequence shown here is derived from an EMBL/GenBank/DDBJ whole genome shotgun (WGS) entry which is preliminary data.</text>
</comment>
<protein>
    <submittedName>
        <fullName evidence="8">Metal ABC transporter permease</fullName>
    </submittedName>
</protein>
<evidence type="ECO:0000256" key="5">
    <source>
        <dbReference type="ARBA" id="ARBA00023136"/>
    </source>
</evidence>
<feature type="transmembrane region" description="Helical" evidence="7">
    <location>
        <begin position="214"/>
        <end position="236"/>
    </location>
</feature>
<dbReference type="InterPro" id="IPR037294">
    <property type="entry name" value="ABC_BtuC-like"/>
</dbReference>
<keyword evidence="9" id="KW-1185">Reference proteome</keyword>
<evidence type="ECO:0000256" key="2">
    <source>
        <dbReference type="ARBA" id="ARBA00008034"/>
    </source>
</evidence>
<feature type="transmembrane region" description="Helical" evidence="7">
    <location>
        <begin position="61"/>
        <end position="80"/>
    </location>
</feature>
<dbReference type="GO" id="GO:0005886">
    <property type="term" value="C:plasma membrane"/>
    <property type="evidence" value="ECO:0007669"/>
    <property type="project" value="UniProtKB-SubCell"/>
</dbReference>
<keyword evidence="5 7" id="KW-0472">Membrane</keyword>
<evidence type="ECO:0000256" key="7">
    <source>
        <dbReference type="SAM" id="Phobius"/>
    </source>
</evidence>
<dbReference type="RefSeq" id="WP_338200129.1">
    <property type="nucleotide sequence ID" value="NZ_JAEKNR010000073.1"/>
</dbReference>
<dbReference type="InterPro" id="IPR001626">
    <property type="entry name" value="ABC_TroCD"/>
</dbReference>
<evidence type="ECO:0000256" key="1">
    <source>
        <dbReference type="ARBA" id="ARBA00004141"/>
    </source>
</evidence>
<organism evidence="8 9">
    <name type="scientific">Candidatus Nephthysia bennettiae</name>
    <dbReference type="NCBI Taxonomy" id="3127016"/>
    <lineage>
        <taxon>Bacteria</taxon>
        <taxon>Bacillati</taxon>
        <taxon>Candidatus Dormiibacterota</taxon>
        <taxon>Candidatus Dormibacteria</taxon>
        <taxon>Candidatus Dormibacterales</taxon>
        <taxon>Candidatus Dormibacteraceae</taxon>
        <taxon>Candidatus Nephthysia</taxon>
    </lineage>
</organism>
<sequence>MSLLHYEFAQNALVAGAIIAVVAGLVGPFVVARNLSFAVHGIAEVGFTGAAGAVLAGVEPVLGLMAGALLAAIGIGTLGVRLRDRDVAIGSILAFGLGLGVLFLTLYTRYATEAFTILFGTITGVSRSEVFLLLGLGVATLVALALISRPLMFASVDPEVAEARGVPVRALSIAFLVILAVAVSEAIQVVGVLLVLTLLITPAAAAQKLTARPVIASLLSVVIAATCTMGGILISLVTPYPASFYVSALSFGSYLLARVIGPRLTAASRRTPALLPEGAGAAAITKPGESAQQQPEA</sequence>
<gene>
    <name evidence="8" type="ORF">JF922_06385</name>
</gene>
<comment type="similarity">
    <text evidence="2 6">Belongs to the ABC-3 integral membrane protein family.</text>
</comment>
<reference evidence="8" key="1">
    <citation type="submission" date="2020-10" db="EMBL/GenBank/DDBJ databases">
        <title>Ca. Dormibacterota MAGs.</title>
        <authorList>
            <person name="Montgomery K."/>
        </authorList>
    </citation>
    <scope>NUCLEOTIDE SEQUENCE [LARGE SCALE GENOMIC DNA]</scope>
    <source>
        <strain evidence="8">SC8812_S17_10</strain>
    </source>
</reference>
<evidence type="ECO:0000256" key="4">
    <source>
        <dbReference type="ARBA" id="ARBA00022989"/>
    </source>
</evidence>
<feature type="transmembrane region" description="Helical" evidence="7">
    <location>
        <begin position="130"/>
        <end position="154"/>
    </location>
</feature>
<keyword evidence="6" id="KW-0813">Transport</keyword>
<evidence type="ECO:0000313" key="9">
    <source>
        <dbReference type="Proteomes" id="UP000612893"/>
    </source>
</evidence>
<proteinExistence type="inferred from homology"/>
<keyword evidence="3 6" id="KW-0812">Transmembrane</keyword>
<dbReference type="PANTHER" id="PTHR30477">
    <property type="entry name" value="ABC-TRANSPORTER METAL-BINDING PROTEIN"/>
    <property type="match status" value="1"/>
</dbReference>
<keyword evidence="4 7" id="KW-1133">Transmembrane helix</keyword>
<dbReference type="Pfam" id="PF00950">
    <property type="entry name" value="ABC-3"/>
    <property type="match status" value="1"/>
</dbReference>
<feature type="transmembrane region" description="Helical" evidence="7">
    <location>
        <begin position="242"/>
        <end position="260"/>
    </location>
</feature>
<comment type="subcellular location">
    <subcellularLocation>
        <location evidence="6">Cell membrane</location>
        <topology evidence="6">Multi-pass membrane protein</topology>
    </subcellularLocation>
    <subcellularLocation>
        <location evidence="1">Membrane</location>
        <topology evidence="1">Multi-pass membrane protein</topology>
    </subcellularLocation>
</comment>
<dbReference type="Gene3D" id="1.10.3470.10">
    <property type="entry name" value="ABC transporter involved in vitamin B12 uptake, BtuC"/>
    <property type="match status" value="1"/>
</dbReference>
<feature type="transmembrane region" description="Helical" evidence="7">
    <location>
        <begin position="12"/>
        <end position="30"/>
    </location>
</feature>
<feature type="transmembrane region" description="Helical" evidence="7">
    <location>
        <begin position="87"/>
        <end position="110"/>
    </location>
</feature>
<accession>A0A934N6L1</accession>
<evidence type="ECO:0000256" key="6">
    <source>
        <dbReference type="RuleBase" id="RU003943"/>
    </source>
</evidence>
<dbReference type="EMBL" id="JAEKNR010000073">
    <property type="protein sequence ID" value="MBJ7597696.1"/>
    <property type="molecule type" value="Genomic_DNA"/>
</dbReference>
<evidence type="ECO:0000256" key="3">
    <source>
        <dbReference type="ARBA" id="ARBA00022692"/>
    </source>
</evidence>
<name>A0A934N6L1_9BACT</name>